<dbReference type="InterPro" id="IPR053793">
    <property type="entry name" value="PB1-like"/>
</dbReference>
<keyword evidence="11" id="KW-1185">Reference proteome</keyword>
<dbReference type="PROSITE" id="PS50135">
    <property type="entry name" value="ZF_ZZ_2"/>
    <property type="match status" value="1"/>
</dbReference>
<dbReference type="FunFam" id="3.10.20.90:FF:000320">
    <property type="entry name" value="Predicted protein"/>
    <property type="match status" value="1"/>
</dbReference>
<dbReference type="SMART" id="SM00291">
    <property type="entry name" value="ZnF_ZZ"/>
    <property type="match status" value="1"/>
</dbReference>
<dbReference type="Gene3D" id="1.10.8.10">
    <property type="entry name" value="DNA helicase RuvA subunit, C-terminal domain"/>
    <property type="match status" value="1"/>
</dbReference>
<evidence type="ECO:0000259" key="7">
    <source>
        <dbReference type="PROSITE" id="PS51745"/>
    </source>
</evidence>
<dbReference type="PANTHER" id="PTHR15090">
    <property type="entry name" value="SEQUESTOSOME 1-RELATED"/>
    <property type="match status" value="1"/>
</dbReference>
<dbReference type="FunFam" id="3.30.60.90:FF:000016">
    <property type="entry name" value="Refractory to sigma P"/>
    <property type="match status" value="1"/>
</dbReference>
<evidence type="ECO:0008006" key="12">
    <source>
        <dbReference type="Google" id="ProtNLM"/>
    </source>
</evidence>
<dbReference type="EMBL" id="CAJNOH010011018">
    <property type="protein sequence ID" value="CAF1519779.1"/>
    <property type="molecule type" value="Genomic_DNA"/>
</dbReference>
<evidence type="ECO:0000256" key="3">
    <source>
        <dbReference type="ARBA" id="ARBA00022833"/>
    </source>
</evidence>
<evidence type="ECO:0000313" key="10">
    <source>
        <dbReference type="Proteomes" id="UP000663854"/>
    </source>
</evidence>
<evidence type="ECO:0000256" key="4">
    <source>
        <dbReference type="PROSITE-ProRule" id="PRU00228"/>
    </source>
</evidence>
<dbReference type="EMBL" id="CAJNOL010012856">
    <property type="protein sequence ID" value="CAF1661465.1"/>
    <property type="molecule type" value="Genomic_DNA"/>
</dbReference>
<dbReference type="AlphaFoldDB" id="A0A815UWW5"/>
<dbReference type="PROSITE" id="PS51745">
    <property type="entry name" value="PB1"/>
    <property type="match status" value="1"/>
</dbReference>
<dbReference type="InterPro" id="IPR043145">
    <property type="entry name" value="Znf_ZZ_sf"/>
</dbReference>
<comment type="caution">
    <text evidence="8">The sequence shown here is derived from an EMBL/GenBank/DDBJ whole genome shotgun (WGS) entry which is preliminary data.</text>
</comment>
<evidence type="ECO:0000259" key="6">
    <source>
        <dbReference type="PROSITE" id="PS50135"/>
    </source>
</evidence>
<dbReference type="PANTHER" id="PTHR15090:SF0">
    <property type="entry name" value="SEQUESTOSOME-1"/>
    <property type="match status" value="1"/>
</dbReference>
<organism evidence="8 10">
    <name type="scientific">Rotaria sordida</name>
    <dbReference type="NCBI Taxonomy" id="392033"/>
    <lineage>
        <taxon>Eukaryota</taxon>
        <taxon>Metazoa</taxon>
        <taxon>Spiralia</taxon>
        <taxon>Gnathifera</taxon>
        <taxon>Rotifera</taxon>
        <taxon>Eurotatoria</taxon>
        <taxon>Bdelloidea</taxon>
        <taxon>Philodinida</taxon>
        <taxon>Philodinidae</taxon>
        <taxon>Rotaria</taxon>
    </lineage>
</organism>
<dbReference type="Proteomes" id="UP000663854">
    <property type="component" value="Unassembled WGS sequence"/>
</dbReference>
<reference evidence="8" key="1">
    <citation type="submission" date="2021-02" db="EMBL/GenBank/DDBJ databases">
        <authorList>
            <person name="Nowell W R."/>
        </authorList>
    </citation>
    <scope>NUCLEOTIDE SEQUENCE</scope>
</reference>
<dbReference type="Gene3D" id="3.30.60.90">
    <property type="match status" value="1"/>
</dbReference>
<evidence type="ECO:0000256" key="2">
    <source>
        <dbReference type="ARBA" id="ARBA00022771"/>
    </source>
</evidence>
<dbReference type="SMART" id="SM00666">
    <property type="entry name" value="PB1"/>
    <property type="match status" value="1"/>
</dbReference>
<evidence type="ECO:0000256" key="5">
    <source>
        <dbReference type="SAM" id="MobiDB-lite"/>
    </source>
</evidence>
<feature type="domain" description="ZZ-type" evidence="6">
    <location>
        <begin position="112"/>
        <end position="162"/>
    </location>
</feature>
<dbReference type="Pfam" id="PF00569">
    <property type="entry name" value="ZZ"/>
    <property type="match status" value="1"/>
</dbReference>
<dbReference type="PROSITE" id="PS01357">
    <property type="entry name" value="ZF_ZZ_1"/>
    <property type="match status" value="1"/>
</dbReference>
<dbReference type="GO" id="GO:0007032">
    <property type="term" value="P:endosome organization"/>
    <property type="evidence" value="ECO:0007669"/>
    <property type="project" value="TreeGrafter"/>
</dbReference>
<gene>
    <name evidence="9" type="ORF">JXQ802_LOCUS56129</name>
    <name evidence="8" type="ORF">PYM288_LOCUS39576</name>
</gene>
<keyword evidence="1" id="KW-0479">Metal-binding</keyword>
<protein>
    <recommendedName>
        <fullName evidence="12">Sequestosome-1</fullName>
    </recommendedName>
</protein>
<evidence type="ECO:0000313" key="8">
    <source>
        <dbReference type="EMBL" id="CAF1519779.1"/>
    </source>
</evidence>
<dbReference type="GO" id="GO:0005080">
    <property type="term" value="F:protein kinase C binding"/>
    <property type="evidence" value="ECO:0007669"/>
    <property type="project" value="TreeGrafter"/>
</dbReference>
<keyword evidence="3" id="KW-0862">Zinc</keyword>
<keyword evidence="2 4" id="KW-0863">Zinc-finger</keyword>
<dbReference type="SUPFAM" id="SSF46934">
    <property type="entry name" value="UBA-like"/>
    <property type="match status" value="1"/>
</dbReference>
<dbReference type="Proteomes" id="UP000663870">
    <property type="component" value="Unassembled WGS sequence"/>
</dbReference>
<dbReference type="GO" id="GO:0016235">
    <property type="term" value="C:aggresome"/>
    <property type="evidence" value="ECO:0007669"/>
    <property type="project" value="TreeGrafter"/>
</dbReference>
<feature type="domain" description="PB1" evidence="7">
    <location>
        <begin position="4"/>
        <end position="93"/>
    </location>
</feature>
<sequence length="399" mass="45487">MATAYYIKAYYTKPNQQQEIRRFTLDISPENNVYNELQTKVASYLPNDQLKDIILQYTDEENEHITFSSDDELRSAIALNKDTKTLKVYVTIDQTIPQQQQQQDSTTNKECHVGVQCDGCNGSVIGFRYKCFVCPDYDLCEKCSSAGIHSEHNMIRITKPGSFHHPYGHHHHHHHRHMPPPPPPPPLPFIPTQDYLEKIQAQIPQWLPNHPNTAHFRAHMQQHFDSVKANTQTHMQNSKQYLESVGQYLQQALSPFGIDCDYHVDEAKSTTTTNQHEEPVSTTTNQHEEPVSTTTDQQQEEQLSTTNTIFTTDSDVTSNSSVLTQINNNEEQTASSIIPPVENSTKIRTPLEQAIDECMERMKAMGFIDANGALCELIRSKQGDINLVLDAINPRHYQT</sequence>
<dbReference type="GO" id="GO:0008270">
    <property type="term" value="F:zinc ion binding"/>
    <property type="evidence" value="ECO:0007669"/>
    <property type="project" value="UniProtKB-KW"/>
</dbReference>
<evidence type="ECO:0000313" key="11">
    <source>
        <dbReference type="Proteomes" id="UP000663870"/>
    </source>
</evidence>
<dbReference type="SUPFAM" id="SSF57850">
    <property type="entry name" value="RING/U-box"/>
    <property type="match status" value="1"/>
</dbReference>
<evidence type="ECO:0000256" key="1">
    <source>
        <dbReference type="ARBA" id="ARBA00022723"/>
    </source>
</evidence>
<dbReference type="GO" id="GO:0070530">
    <property type="term" value="F:K63-linked polyubiquitin modification-dependent protein binding"/>
    <property type="evidence" value="ECO:0007669"/>
    <property type="project" value="TreeGrafter"/>
</dbReference>
<dbReference type="CDD" id="cd02340">
    <property type="entry name" value="ZZ_NBR1_like"/>
    <property type="match status" value="1"/>
</dbReference>
<dbReference type="SUPFAM" id="SSF54277">
    <property type="entry name" value="CAD &amp; PB1 domains"/>
    <property type="match status" value="1"/>
</dbReference>
<dbReference type="InterPro" id="IPR052260">
    <property type="entry name" value="Autophagy_Rcpt_SigReg"/>
</dbReference>
<evidence type="ECO:0000313" key="9">
    <source>
        <dbReference type="EMBL" id="CAF1661465.1"/>
    </source>
</evidence>
<dbReference type="InterPro" id="IPR000433">
    <property type="entry name" value="Znf_ZZ"/>
</dbReference>
<proteinExistence type="predicted"/>
<dbReference type="GO" id="GO:0035973">
    <property type="term" value="P:aggrephagy"/>
    <property type="evidence" value="ECO:0007669"/>
    <property type="project" value="TreeGrafter"/>
</dbReference>
<accession>A0A815UWW5</accession>
<dbReference type="Gene3D" id="3.10.20.90">
    <property type="entry name" value="Phosphatidylinositol 3-kinase Catalytic Subunit, Chain A, domain 1"/>
    <property type="match status" value="1"/>
</dbReference>
<dbReference type="InterPro" id="IPR009060">
    <property type="entry name" value="UBA-like_sf"/>
</dbReference>
<dbReference type="GO" id="GO:0044753">
    <property type="term" value="C:amphisome"/>
    <property type="evidence" value="ECO:0007669"/>
    <property type="project" value="TreeGrafter"/>
</dbReference>
<dbReference type="InterPro" id="IPR000270">
    <property type="entry name" value="PB1_dom"/>
</dbReference>
<dbReference type="Pfam" id="PF00564">
    <property type="entry name" value="PB1"/>
    <property type="match status" value="1"/>
</dbReference>
<dbReference type="GO" id="GO:0000423">
    <property type="term" value="P:mitophagy"/>
    <property type="evidence" value="ECO:0007669"/>
    <property type="project" value="TreeGrafter"/>
</dbReference>
<feature type="region of interest" description="Disordered" evidence="5">
    <location>
        <begin position="269"/>
        <end position="301"/>
    </location>
</feature>
<name>A0A815UWW5_9BILA</name>